<dbReference type="EMBL" id="CM047942">
    <property type="protein sequence ID" value="KAI9902066.1"/>
    <property type="molecule type" value="Genomic_DNA"/>
</dbReference>
<organism evidence="1 2">
    <name type="scientific">Trichothecium roseum</name>
    <dbReference type="NCBI Taxonomy" id="47278"/>
    <lineage>
        <taxon>Eukaryota</taxon>
        <taxon>Fungi</taxon>
        <taxon>Dikarya</taxon>
        <taxon>Ascomycota</taxon>
        <taxon>Pezizomycotina</taxon>
        <taxon>Sordariomycetes</taxon>
        <taxon>Hypocreomycetidae</taxon>
        <taxon>Hypocreales</taxon>
        <taxon>Hypocreales incertae sedis</taxon>
        <taxon>Trichothecium</taxon>
    </lineage>
</organism>
<name>A0ACC0V6N4_9HYPO</name>
<protein>
    <submittedName>
        <fullName evidence="1">Uncharacterized protein</fullName>
    </submittedName>
</protein>
<sequence>MKIRNAGPDDLPAVVKVILAAINKERLWTNFVPKKGAQDAAYLHEIEKLLKEHLDPKNKDWVISVVDLADSANSPPRIAAVAVWDMSAADDDKETNRKNVKTTITDDRLEAYTSVVLAAREAIFDKKYSSHRYLQLLAVHPDHQGQGHGKHLVQKAILNAKTTGGVLTTIGGPHGYIFFSGLGFHDLGPITLPESSATDARDIKALGMVIKKEERRASLVDSLLNYISG</sequence>
<reference evidence="1" key="1">
    <citation type="submission" date="2022-10" db="EMBL/GenBank/DDBJ databases">
        <title>Complete Genome of Trichothecium roseum strain YXFP-22015, a Plant Pathogen Isolated from Citrus.</title>
        <authorList>
            <person name="Wang Y."/>
            <person name="Zhu L."/>
        </authorList>
    </citation>
    <scope>NUCLEOTIDE SEQUENCE</scope>
    <source>
        <strain evidence="1">YXFP-22015</strain>
    </source>
</reference>
<dbReference type="Proteomes" id="UP001163324">
    <property type="component" value="Chromosome 3"/>
</dbReference>
<evidence type="ECO:0000313" key="2">
    <source>
        <dbReference type="Proteomes" id="UP001163324"/>
    </source>
</evidence>
<gene>
    <name evidence="1" type="ORF">N3K66_003883</name>
</gene>
<evidence type="ECO:0000313" key="1">
    <source>
        <dbReference type="EMBL" id="KAI9902066.1"/>
    </source>
</evidence>
<proteinExistence type="predicted"/>
<accession>A0ACC0V6N4</accession>
<comment type="caution">
    <text evidence="1">The sequence shown here is derived from an EMBL/GenBank/DDBJ whole genome shotgun (WGS) entry which is preliminary data.</text>
</comment>
<keyword evidence="2" id="KW-1185">Reference proteome</keyword>